<accession>U3AI22</accession>
<dbReference type="InterPro" id="IPR051313">
    <property type="entry name" value="Bact_iron-sidero_bind"/>
</dbReference>
<evidence type="ECO:0000256" key="5">
    <source>
        <dbReference type="ARBA" id="ARBA00022729"/>
    </source>
</evidence>
<feature type="signal peptide" evidence="6">
    <location>
        <begin position="1"/>
        <end position="19"/>
    </location>
</feature>
<keyword evidence="4" id="KW-0406">Ion transport</keyword>
<feature type="chain" id="PRO_5004639375" evidence="6">
    <location>
        <begin position="20"/>
        <end position="297"/>
    </location>
</feature>
<evidence type="ECO:0000256" key="3">
    <source>
        <dbReference type="ARBA" id="ARBA00022448"/>
    </source>
</evidence>
<gene>
    <name evidence="8" type="ORF">MBELCI_3361</name>
</gene>
<dbReference type="AlphaFoldDB" id="U3AI22"/>
<dbReference type="InterPro" id="IPR002491">
    <property type="entry name" value="ABC_transptr_periplasmic_BD"/>
</dbReference>
<keyword evidence="4" id="KW-0410">Iron transport</keyword>
<dbReference type="GO" id="GO:0030288">
    <property type="term" value="C:outer membrane-bounded periplasmic space"/>
    <property type="evidence" value="ECO:0007669"/>
    <property type="project" value="TreeGrafter"/>
</dbReference>
<protein>
    <submittedName>
        <fullName evidence="8">Iron compound ABC transporter, periplasmic iron compound-binding protein</fullName>
    </submittedName>
</protein>
<comment type="caution">
    <text evidence="8">The sequence shown here is derived from an EMBL/GenBank/DDBJ whole genome shotgun (WGS) entry which is preliminary data.</text>
</comment>
<evidence type="ECO:0000313" key="8">
    <source>
        <dbReference type="EMBL" id="GAD57309.1"/>
    </source>
</evidence>
<evidence type="ECO:0000256" key="2">
    <source>
        <dbReference type="ARBA" id="ARBA00008814"/>
    </source>
</evidence>
<sequence length="297" mass="30397">MKILVTSLAALGVPGLALAADLTVSTATGDATVPSNPGTVVALDLAAIDALDALGVELAGVPDITPPAYLQGAMEGVARVGTLFEPDYEALAVMSPDLIVAGGRSQTVVTPLSAVAPTIDMTITGEALIDEARARVATYGEIFDRADAAAELTGALDDRIAEVQEAVADKGDALILLTNGGKLSAYGAESRFGWLHAALDLPEAFPELDADTHGEAVSFEFIAEVDPDWILVIDRGAAIGQEGEAAQATLDNPLVAGTKAAQNGQILYLDSAPLYLAGGGIRSLMGTLDQIEAGFSR</sequence>
<evidence type="ECO:0000259" key="7">
    <source>
        <dbReference type="PROSITE" id="PS50983"/>
    </source>
</evidence>
<dbReference type="SUPFAM" id="SSF53807">
    <property type="entry name" value="Helical backbone' metal receptor"/>
    <property type="match status" value="1"/>
</dbReference>
<dbReference type="RefSeq" id="WP_021695408.1">
    <property type="nucleotide sequence ID" value="NZ_BATB01000077.1"/>
</dbReference>
<dbReference type="OrthoDB" id="63946at2"/>
<evidence type="ECO:0000256" key="6">
    <source>
        <dbReference type="SAM" id="SignalP"/>
    </source>
</evidence>
<dbReference type="Gene3D" id="3.40.50.1980">
    <property type="entry name" value="Nitrogenase molybdenum iron protein domain"/>
    <property type="match status" value="2"/>
</dbReference>
<evidence type="ECO:0000313" key="9">
    <source>
        <dbReference type="Proteomes" id="UP000016566"/>
    </source>
</evidence>
<comment type="similarity">
    <text evidence="2">Belongs to the bacterial solute-binding protein 8 family.</text>
</comment>
<dbReference type="InterPro" id="IPR033870">
    <property type="entry name" value="FatB"/>
</dbReference>
<evidence type="ECO:0000256" key="4">
    <source>
        <dbReference type="ARBA" id="ARBA00022496"/>
    </source>
</evidence>
<dbReference type="eggNOG" id="COG4607">
    <property type="taxonomic scope" value="Bacteria"/>
</dbReference>
<dbReference type="GO" id="GO:1901678">
    <property type="term" value="P:iron coordination entity transport"/>
    <property type="evidence" value="ECO:0007669"/>
    <property type="project" value="UniProtKB-ARBA"/>
</dbReference>
<reference evidence="8" key="1">
    <citation type="journal article" date="2013" name="Genome Announc.">
        <title>Draft Genome Sequence of Loktanella cinnabarina LL-001T, Isolated from Deep-Sea Floor Sediment.</title>
        <authorList>
            <person name="Nishi S."/>
            <person name="Tsubouchi T."/>
            <person name="Takaki Y."/>
            <person name="Koyanagi R."/>
            <person name="Satoh N."/>
            <person name="Maruyama T."/>
            <person name="Hatada Y."/>
        </authorList>
    </citation>
    <scope>NUCLEOTIDE SEQUENCE [LARGE SCALE GENOMIC DNA]</scope>
    <source>
        <strain evidence="8">LL-001</strain>
    </source>
</reference>
<dbReference type="PANTHER" id="PTHR30532">
    <property type="entry name" value="IRON III DICITRATE-BINDING PERIPLASMIC PROTEIN"/>
    <property type="match status" value="1"/>
</dbReference>
<evidence type="ECO:0000256" key="1">
    <source>
        <dbReference type="ARBA" id="ARBA00004196"/>
    </source>
</evidence>
<dbReference type="Proteomes" id="UP000016566">
    <property type="component" value="Unassembled WGS sequence"/>
</dbReference>
<keyword evidence="9" id="KW-1185">Reference proteome</keyword>
<dbReference type="PROSITE" id="PS50983">
    <property type="entry name" value="FE_B12_PBP"/>
    <property type="match status" value="1"/>
</dbReference>
<dbReference type="PANTHER" id="PTHR30532:SF28">
    <property type="entry name" value="PETROBACTIN-BINDING PROTEIN YCLQ"/>
    <property type="match status" value="1"/>
</dbReference>
<dbReference type="Pfam" id="PF01497">
    <property type="entry name" value="Peripla_BP_2"/>
    <property type="match status" value="1"/>
</dbReference>
<dbReference type="CDD" id="cd01140">
    <property type="entry name" value="FatB"/>
    <property type="match status" value="1"/>
</dbReference>
<keyword evidence="5 6" id="KW-0732">Signal</keyword>
<feature type="domain" description="Fe/B12 periplasmic-binding" evidence="7">
    <location>
        <begin position="39"/>
        <end position="297"/>
    </location>
</feature>
<dbReference type="EMBL" id="BATB01000077">
    <property type="protein sequence ID" value="GAD57309.1"/>
    <property type="molecule type" value="Genomic_DNA"/>
</dbReference>
<keyword evidence="4" id="KW-0408">Iron</keyword>
<comment type="subcellular location">
    <subcellularLocation>
        <location evidence="1">Cell envelope</location>
    </subcellularLocation>
</comment>
<dbReference type="STRING" id="1337093.MBELCI_3361"/>
<name>U3AI22_9RHOB</name>
<keyword evidence="3" id="KW-0813">Transport</keyword>
<proteinExistence type="inferred from homology"/>
<organism evidence="8 9">
    <name type="scientific">Limimaricola cinnabarinus LL-001</name>
    <dbReference type="NCBI Taxonomy" id="1337093"/>
    <lineage>
        <taxon>Bacteria</taxon>
        <taxon>Pseudomonadati</taxon>
        <taxon>Pseudomonadota</taxon>
        <taxon>Alphaproteobacteria</taxon>
        <taxon>Rhodobacterales</taxon>
        <taxon>Paracoccaceae</taxon>
        <taxon>Limimaricola</taxon>
    </lineage>
</organism>